<protein>
    <submittedName>
        <fullName evidence="3">Uncharacterized protein</fullName>
    </submittedName>
</protein>
<keyword evidence="2" id="KW-0472">Membrane</keyword>
<gene>
    <name evidence="3" type="ORF">FSP39_018787</name>
</gene>
<keyword evidence="4" id="KW-1185">Reference proteome</keyword>
<feature type="region of interest" description="Disordered" evidence="1">
    <location>
        <begin position="257"/>
        <end position="287"/>
    </location>
</feature>
<accession>A0AA88YSW0</accession>
<name>A0AA88YSW0_PINIB</name>
<dbReference type="AlphaFoldDB" id="A0AA88YSW0"/>
<feature type="region of interest" description="Disordered" evidence="1">
    <location>
        <begin position="343"/>
        <end position="367"/>
    </location>
</feature>
<feature type="transmembrane region" description="Helical" evidence="2">
    <location>
        <begin position="121"/>
        <end position="141"/>
    </location>
</feature>
<keyword evidence="2" id="KW-0812">Transmembrane</keyword>
<dbReference type="Proteomes" id="UP001186944">
    <property type="component" value="Unassembled WGS sequence"/>
</dbReference>
<evidence type="ECO:0000256" key="2">
    <source>
        <dbReference type="SAM" id="Phobius"/>
    </source>
</evidence>
<evidence type="ECO:0000256" key="1">
    <source>
        <dbReference type="SAM" id="MobiDB-lite"/>
    </source>
</evidence>
<sequence>MGNRCRLWTAICHASSKWCGYPGLRGHNPLTSPITQRSRRTYNCGVKQPPHYLSRYKDKRRLCPSEKTTKGHRATPSMSDGGVLTSAYQTKSITEASNTGRTITIVISREQSYDDGSSVEVIIPVVCFLLVAFVVVLTVFVKKRRKRKAIKSKNVPHDLNILKPTEVAPVDESDSKQNHMLDEYPYAEIKESMTGINQASVPNTIKPHETDPNSLKPNEMVPVPVSDSTLYHILEESPYSEITGSGAENCRNHRASECQESLTRDNEDETYDHLERERSESKHGSEVDVAHPEIDNASEALLEDSCEVKEEKDYDHLELKEQSSNIEVFSEYSMTDDATRINKDETYDHLERNRSERRHGSEVDVAHPEIDNASEALLKDSCEVNTEKDYDHLELKEPSSNIEVFSEYNMTDDADYTDLSKRRRLKNPCSDYDHANLN</sequence>
<dbReference type="EMBL" id="VSWD01000003">
    <property type="protein sequence ID" value="KAK3106376.1"/>
    <property type="molecule type" value="Genomic_DNA"/>
</dbReference>
<keyword evidence="2" id="KW-1133">Transmembrane helix</keyword>
<evidence type="ECO:0000313" key="3">
    <source>
        <dbReference type="EMBL" id="KAK3106376.1"/>
    </source>
</evidence>
<reference evidence="3" key="1">
    <citation type="submission" date="2019-08" db="EMBL/GenBank/DDBJ databases">
        <title>The improved chromosome-level genome for the pearl oyster Pinctada fucata martensii using PacBio sequencing and Hi-C.</title>
        <authorList>
            <person name="Zheng Z."/>
        </authorList>
    </citation>
    <scope>NUCLEOTIDE SEQUENCE</scope>
    <source>
        <strain evidence="3">ZZ-2019</strain>
        <tissue evidence="3">Adductor muscle</tissue>
    </source>
</reference>
<comment type="caution">
    <text evidence="3">The sequence shown here is derived from an EMBL/GenBank/DDBJ whole genome shotgun (WGS) entry which is preliminary data.</text>
</comment>
<organism evidence="3 4">
    <name type="scientific">Pinctada imbricata</name>
    <name type="common">Atlantic pearl-oyster</name>
    <name type="synonym">Pinctada martensii</name>
    <dbReference type="NCBI Taxonomy" id="66713"/>
    <lineage>
        <taxon>Eukaryota</taxon>
        <taxon>Metazoa</taxon>
        <taxon>Spiralia</taxon>
        <taxon>Lophotrochozoa</taxon>
        <taxon>Mollusca</taxon>
        <taxon>Bivalvia</taxon>
        <taxon>Autobranchia</taxon>
        <taxon>Pteriomorphia</taxon>
        <taxon>Pterioida</taxon>
        <taxon>Pterioidea</taxon>
        <taxon>Pteriidae</taxon>
        <taxon>Pinctada</taxon>
    </lineage>
</organism>
<evidence type="ECO:0000313" key="4">
    <source>
        <dbReference type="Proteomes" id="UP001186944"/>
    </source>
</evidence>
<proteinExistence type="predicted"/>